<evidence type="ECO:0000313" key="3">
    <source>
        <dbReference type="Proteomes" id="UP000033072"/>
    </source>
</evidence>
<protein>
    <submittedName>
        <fullName evidence="2">Uncharacterized protein</fullName>
    </submittedName>
</protein>
<dbReference type="GeneID" id="24804792"/>
<dbReference type="AlphaFoldDB" id="A0A0E3S3R7"/>
<dbReference type="PATRIC" id="fig|1434111.4.peg.146"/>
<dbReference type="RefSeq" id="WP_048128800.1">
    <property type="nucleotide sequence ID" value="NZ_CP009515.1"/>
</dbReference>
<evidence type="ECO:0000256" key="1">
    <source>
        <dbReference type="SAM" id="MobiDB-lite"/>
    </source>
</evidence>
<keyword evidence="3" id="KW-1185">Reference proteome</keyword>
<sequence length="272" mass="29773">MKLYPLLLASLLLATFFIPALLADPCSAAFIPGNNITVERNGMTWNYDEKITDTEAIFFRNLIDKDTGNNDGFVNAWEILKMEVLLGDKMEKSIEEKSDVKLNATSDPVEIKDVEFWISKDALGRTEKSSAITNGASVTYSFKEEVSPGTDIWLMGTPNSSVTITLPLGLDAEVTEGLDNKSLVFENNRTLLRGNFCPEKNITLSLSENESLKAELLAMELNRDKSAETKSVNESGAGENEAPTAGEKAEVSQSSGVFKYLLNKINQSLNGA</sequence>
<dbReference type="EMBL" id="CP009515">
    <property type="protein sequence ID" value="AKB73383.1"/>
    <property type="molecule type" value="Genomic_DNA"/>
</dbReference>
<dbReference type="HOGENOM" id="CLU_092682_0_0_2"/>
<feature type="region of interest" description="Disordered" evidence="1">
    <location>
        <begin position="226"/>
        <end position="253"/>
    </location>
</feature>
<dbReference type="KEGG" id="mls:MSLAZ_0122"/>
<proteinExistence type="predicted"/>
<reference evidence="2 3" key="1">
    <citation type="submission" date="2014-07" db="EMBL/GenBank/DDBJ databases">
        <title>Methanogenic archaea and the global carbon cycle.</title>
        <authorList>
            <person name="Henriksen J.R."/>
            <person name="Luke J."/>
            <person name="Reinhart S."/>
            <person name="Benedict M.N."/>
            <person name="Youngblut N.D."/>
            <person name="Metcalf M.E."/>
            <person name="Whitaker R.J."/>
            <person name="Metcalf W.W."/>
        </authorList>
    </citation>
    <scope>NUCLEOTIDE SEQUENCE [LARGE SCALE GENOMIC DNA]</scope>
    <source>
        <strain evidence="2 3">Z-7289</strain>
    </source>
</reference>
<organism evidence="2 3">
    <name type="scientific">Methanosarcina lacustris Z-7289</name>
    <dbReference type="NCBI Taxonomy" id="1434111"/>
    <lineage>
        <taxon>Archaea</taxon>
        <taxon>Methanobacteriati</taxon>
        <taxon>Methanobacteriota</taxon>
        <taxon>Stenosarchaea group</taxon>
        <taxon>Methanomicrobia</taxon>
        <taxon>Methanosarcinales</taxon>
        <taxon>Methanosarcinaceae</taxon>
        <taxon>Methanosarcina</taxon>
    </lineage>
</organism>
<dbReference type="Proteomes" id="UP000033072">
    <property type="component" value="Chromosome"/>
</dbReference>
<name>A0A0E3S3R7_9EURY</name>
<dbReference type="OrthoDB" id="147969at2157"/>
<gene>
    <name evidence="2" type="ORF">MSLAZ_0122</name>
</gene>
<accession>A0A0E3S3R7</accession>
<dbReference type="STRING" id="1434111.MSLAZ_0122"/>
<evidence type="ECO:0000313" key="2">
    <source>
        <dbReference type="EMBL" id="AKB73383.1"/>
    </source>
</evidence>